<dbReference type="EMBL" id="MTKT01003433">
    <property type="protein sequence ID" value="OWM74850.1"/>
    <property type="molecule type" value="Genomic_DNA"/>
</dbReference>
<feature type="region of interest" description="Disordered" evidence="1">
    <location>
        <begin position="1"/>
        <end position="53"/>
    </location>
</feature>
<evidence type="ECO:0000256" key="1">
    <source>
        <dbReference type="SAM" id="MobiDB-lite"/>
    </source>
</evidence>
<sequence length="141" mass="15999">MASTCHGMEPKQKGIHNASTVGGADVYPLVHPQGREAVKRENRSKSQGKAPDLDEVVETVTSKCIRKASMYEDLMIMKENELMKENEFELRKEAIAVNKRLEQQKEKECTLQILQTNTIGYSLKMLVFHEKMLAAALTKYL</sequence>
<feature type="compositionally biased region" description="Basic and acidic residues" evidence="1">
    <location>
        <begin position="33"/>
        <end position="44"/>
    </location>
</feature>
<gene>
    <name evidence="2" type="ORF">CDL15_Pgr004617</name>
</gene>
<proteinExistence type="predicted"/>
<evidence type="ECO:0000313" key="2">
    <source>
        <dbReference type="EMBL" id="OWM74850.1"/>
    </source>
</evidence>
<organism evidence="2 3">
    <name type="scientific">Punica granatum</name>
    <name type="common">Pomegranate</name>
    <dbReference type="NCBI Taxonomy" id="22663"/>
    <lineage>
        <taxon>Eukaryota</taxon>
        <taxon>Viridiplantae</taxon>
        <taxon>Streptophyta</taxon>
        <taxon>Embryophyta</taxon>
        <taxon>Tracheophyta</taxon>
        <taxon>Spermatophyta</taxon>
        <taxon>Magnoliopsida</taxon>
        <taxon>eudicotyledons</taxon>
        <taxon>Gunneridae</taxon>
        <taxon>Pentapetalae</taxon>
        <taxon>rosids</taxon>
        <taxon>malvids</taxon>
        <taxon>Myrtales</taxon>
        <taxon>Lythraceae</taxon>
        <taxon>Punica</taxon>
    </lineage>
</organism>
<dbReference type="AlphaFoldDB" id="A0A218WR62"/>
<accession>A0A218WR62</accession>
<dbReference type="Proteomes" id="UP000197138">
    <property type="component" value="Unassembled WGS sequence"/>
</dbReference>
<protein>
    <recommendedName>
        <fullName evidence="4">No apical meristem-associated C-terminal domain-containing protein</fullName>
    </recommendedName>
</protein>
<comment type="caution">
    <text evidence="2">The sequence shown here is derived from an EMBL/GenBank/DDBJ whole genome shotgun (WGS) entry which is preliminary data.</text>
</comment>
<evidence type="ECO:0008006" key="4">
    <source>
        <dbReference type="Google" id="ProtNLM"/>
    </source>
</evidence>
<evidence type="ECO:0000313" key="3">
    <source>
        <dbReference type="Proteomes" id="UP000197138"/>
    </source>
</evidence>
<reference evidence="3" key="1">
    <citation type="journal article" date="2017" name="Plant J.">
        <title>The pomegranate (Punica granatum L.) genome and the genomics of punicalagin biosynthesis.</title>
        <authorList>
            <person name="Qin G."/>
            <person name="Xu C."/>
            <person name="Ming R."/>
            <person name="Tang H."/>
            <person name="Guyot R."/>
            <person name="Kramer E.M."/>
            <person name="Hu Y."/>
            <person name="Yi X."/>
            <person name="Qi Y."/>
            <person name="Xu X."/>
            <person name="Gao Z."/>
            <person name="Pan H."/>
            <person name="Jian J."/>
            <person name="Tian Y."/>
            <person name="Yue Z."/>
            <person name="Xu Y."/>
        </authorList>
    </citation>
    <scope>NUCLEOTIDE SEQUENCE [LARGE SCALE GENOMIC DNA]</scope>
    <source>
        <strain evidence="3">cv. Dabenzi</strain>
    </source>
</reference>
<name>A0A218WR62_PUNGR</name>